<comment type="pathway">
    <text evidence="1">Carbohydrate degradation; glycolysis; D-glyceraldehyde 3-phosphate and glycerone phosphate from D-glucose: step 2/4.</text>
</comment>
<dbReference type="InterPro" id="IPR014710">
    <property type="entry name" value="RmlC-like_jellyroll"/>
</dbReference>
<proteinExistence type="inferred from homology"/>
<dbReference type="Pfam" id="PF06560">
    <property type="entry name" value="GPI"/>
    <property type="match status" value="1"/>
</dbReference>
<evidence type="ECO:0000256" key="5">
    <source>
        <dbReference type="ARBA" id="ARBA00023152"/>
    </source>
</evidence>
<sequence>MNKNEFISIKFDLVNGLIQWYTRKYHIKLSELRDYAYDSNEVDKLIMEKGDYVIYEVYEIERPVVEGEMIFGVTRIFPGVIGQEYNFTRGHYHVNKMAGEIYVGIKGCGLMLLQDLQGNFFTEVLERGSLIYIPGKYAHRVVNTCDEDLVFLFAYPAIAGHDYELIKKCGFKKVVLNIEGKPTIIDNPKYNKCKQS</sequence>
<evidence type="ECO:0000256" key="3">
    <source>
        <dbReference type="ARBA" id="ARBA00011952"/>
    </source>
</evidence>
<reference evidence="8 9" key="1">
    <citation type="submission" date="2023-05" db="EMBL/GenBank/DDBJ databases">
        <title>A new hyperthermophilic archaea 'Ignisphaera cupida' sp. nov. and description of the family 'Ignisphaeraceae' fam. nov.</title>
        <authorList>
            <person name="Podosokorskaya O.A."/>
            <person name="Elcheninov A.G."/>
            <person name="Klukina A."/>
            <person name="Merkel A.Y."/>
        </authorList>
    </citation>
    <scope>NUCLEOTIDE SEQUENCE [LARGE SCALE GENOMIC DNA]</scope>
    <source>
        <strain evidence="8 9">4213-co</strain>
    </source>
</reference>
<evidence type="ECO:0000259" key="7">
    <source>
        <dbReference type="Pfam" id="PF06560"/>
    </source>
</evidence>
<dbReference type="AlphaFoldDB" id="A0ABD4Z8L9"/>
<dbReference type="GO" id="GO:0006096">
    <property type="term" value="P:glycolytic process"/>
    <property type="evidence" value="ECO:0007669"/>
    <property type="project" value="UniProtKB-KW"/>
</dbReference>
<dbReference type="InterPro" id="IPR010551">
    <property type="entry name" value="G6P_isomerase_prok"/>
</dbReference>
<dbReference type="InterPro" id="IPR011051">
    <property type="entry name" value="RmlC_Cupin_sf"/>
</dbReference>
<dbReference type="EMBL" id="JASNVW010000004">
    <property type="protein sequence ID" value="MDK6029059.1"/>
    <property type="molecule type" value="Genomic_DNA"/>
</dbReference>
<comment type="similarity">
    <text evidence="2">Belongs to the archaeal-type GPI family.</text>
</comment>
<dbReference type="CDD" id="cd02218">
    <property type="entry name" value="cupin_PGI"/>
    <property type="match status" value="1"/>
</dbReference>
<dbReference type="Proteomes" id="UP001529235">
    <property type="component" value="Unassembled WGS sequence"/>
</dbReference>
<dbReference type="SUPFAM" id="SSF51182">
    <property type="entry name" value="RmlC-like cupins"/>
    <property type="match status" value="1"/>
</dbReference>
<protein>
    <recommendedName>
        <fullName evidence="3">glucose-6-phosphate isomerase</fullName>
        <ecNumber evidence="3">5.3.1.9</ecNumber>
    </recommendedName>
</protein>
<name>A0ABD4Z8L9_9CREN</name>
<dbReference type="EC" id="5.3.1.9" evidence="3"/>
<dbReference type="GO" id="GO:0006094">
    <property type="term" value="P:gluconeogenesis"/>
    <property type="evidence" value="ECO:0007669"/>
    <property type="project" value="UniProtKB-KW"/>
</dbReference>
<comment type="caution">
    <text evidence="8">The sequence shown here is derived from an EMBL/GenBank/DDBJ whole genome shotgun (WGS) entry which is preliminary data.</text>
</comment>
<evidence type="ECO:0000256" key="6">
    <source>
        <dbReference type="ARBA" id="ARBA00029321"/>
    </source>
</evidence>
<organism evidence="8 9">
    <name type="scientific">Ignisphaera cupida</name>
    <dbReference type="NCBI Taxonomy" id="3050454"/>
    <lineage>
        <taxon>Archaea</taxon>
        <taxon>Thermoproteota</taxon>
        <taxon>Thermoprotei</taxon>
        <taxon>Desulfurococcales</taxon>
        <taxon>Desulfurococcaceae</taxon>
        <taxon>Ignisphaera</taxon>
    </lineage>
</organism>
<evidence type="ECO:0000313" key="8">
    <source>
        <dbReference type="EMBL" id="MDK6029059.1"/>
    </source>
</evidence>
<comment type="catalytic activity">
    <reaction evidence="6">
        <text>alpha-D-glucose 6-phosphate = beta-D-fructose 6-phosphate</text>
        <dbReference type="Rhea" id="RHEA:11816"/>
        <dbReference type="ChEBI" id="CHEBI:57634"/>
        <dbReference type="ChEBI" id="CHEBI:58225"/>
        <dbReference type="EC" id="5.3.1.9"/>
    </reaction>
</comment>
<evidence type="ECO:0000256" key="2">
    <source>
        <dbReference type="ARBA" id="ARBA00006542"/>
    </source>
</evidence>
<dbReference type="Gene3D" id="2.60.120.10">
    <property type="entry name" value="Jelly Rolls"/>
    <property type="match status" value="1"/>
</dbReference>
<feature type="domain" description="Glucose-6-phosphate isomerase prokaryote" evidence="7">
    <location>
        <begin position="39"/>
        <end position="180"/>
    </location>
</feature>
<keyword evidence="8" id="KW-0413">Isomerase</keyword>
<keyword evidence="4" id="KW-0312">Gluconeogenesis</keyword>
<keyword evidence="9" id="KW-1185">Reference proteome</keyword>
<gene>
    <name evidence="8" type="ORF">QPL79_06755</name>
</gene>
<evidence type="ECO:0000256" key="1">
    <source>
        <dbReference type="ARBA" id="ARBA00004926"/>
    </source>
</evidence>
<dbReference type="GO" id="GO:0004347">
    <property type="term" value="F:glucose-6-phosphate isomerase activity"/>
    <property type="evidence" value="ECO:0007669"/>
    <property type="project" value="UniProtKB-EC"/>
</dbReference>
<accession>A0ABD4Z8L9</accession>
<evidence type="ECO:0000256" key="4">
    <source>
        <dbReference type="ARBA" id="ARBA00022432"/>
    </source>
</evidence>
<dbReference type="RefSeq" id="WP_285274046.1">
    <property type="nucleotide sequence ID" value="NZ_JASNVW010000004.1"/>
</dbReference>
<keyword evidence="5" id="KW-0324">Glycolysis</keyword>
<evidence type="ECO:0000313" key="9">
    <source>
        <dbReference type="Proteomes" id="UP001529235"/>
    </source>
</evidence>